<protein>
    <submittedName>
        <fullName evidence="1">Uncharacterized protein</fullName>
    </submittedName>
</protein>
<dbReference type="Proteomes" id="UP001519460">
    <property type="component" value="Unassembled WGS sequence"/>
</dbReference>
<accession>A0ABD0M9R5</accession>
<sequence length="81" mass="8865">MTGHLVQRRLFAVSTQRHLKQETEHDGTSSKMFLGLRAGPTRHAAIGLIIVPVPSVQMKQQPVCHIAILENLESSNTGTPP</sequence>
<proteinExistence type="predicted"/>
<comment type="caution">
    <text evidence="1">The sequence shown here is derived from an EMBL/GenBank/DDBJ whole genome shotgun (WGS) entry which is preliminary data.</text>
</comment>
<dbReference type="AlphaFoldDB" id="A0ABD0M9R5"/>
<evidence type="ECO:0000313" key="1">
    <source>
        <dbReference type="EMBL" id="KAK7508312.1"/>
    </source>
</evidence>
<gene>
    <name evidence="1" type="ORF">BaRGS_00000551</name>
</gene>
<dbReference type="EMBL" id="JACVVK020000002">
    <property type="protein sequence ID" value="KAK7508312.1"/>
    <property type="molecule type" value="Genomic_DNA"/>
</dbReference>
<reference evidence="1 2" key="1">
    <citation type="journal article" date="2023" name="Sci. Data">
        <title>Genome assembly of the Korean intertidal mud-creeper Batillaria attramentaria.</title>
        <authorList>
            <person name="Patra A.K."/>
            <person name="Ho P.T."/>
            <person name="Jun S."/>
            <person name="Lee S.J."/>
            <person name="Kim Y."/>
            <person name="Won Y.J."/>
        </authorList>
    </citation>
    <scope>NUCLEOTIDE SEQUENCE [LARGE SCALE GENOMIC DNA]</scope>
    <source>
        <strain evidence="1">Wonlab-2016</strain>
    </source>
</reference>
<keyword evidence="2" id="KW-1185">Reference proteome</keyword>
<organism evidence="1 2">
    <name type="scientific">Batillaria attramentaria</name>
    <dbReference type="NCBI Taxonomy" id="370345"/>
    <lineage>
        <taxon>Eukaryota</taxon>
        <taxon>Metazoa</taxon>
        <taxon>Spiralia</taxon>
        <taxon>Lophotrochozoa</taxon>
        <taxon>Mollusca</taxon>
        <taxon>Gastropoda</taxon>
        <taxon>Caenogastropoda</taxon>
        <taxon>Sorbeoconcha</taxon>
        <taxon>Cerithioidea</taxon>
        <taxon>Batillariidae</taxon>
        <taxon>Batillaria</taxon>
    </lineage>
</organism>
<evidence type="ECO:0000313" key="2">
    <source>
        <dbReference type="Proteomes" id="UP001519460"/>
    </source>
</evidence>
<name>A0ABD0M9R5_9CAEN</name>